<feature type="domain" description="MannoseP isomerase/GMP-like beta-helix" evidence="11">
    <location>
        <begin position="300"/>
        <end position="349"/>
    </location>
</feature>
<evidence type="ECO:0000313" key="12">
    <source>
        <dbReference type="EMBL" id="MDA5397653.1"/>
    </source>
</evidence>
<evidence type="ECO:0000259" key="11">
    <source>
        <dbReference type="Pfam" id="PF22640"/>
    </source>
</evidence>
<keyword evidence="12" id="KW-0413">Isomerase</keyword>
<feature type="domain" description="Nucleotidyl transferase" evidence="9">
    <location>
        <begin position="5"/>
        <end position="284"/>
    </location>
</feature>
<dbReference type="Gene3D" id="2.60.120.10">
    <property type="entry name" value="Jelly Rolls"/>
    <property type="match status" value="1"/>
</dbReference>
<dbReference type="NCBIfam" id="TIGR01479">
    <property type="entry name" value="GMP_PMI"/>
    <property type="match status" value="1"/>
</dbReference>
<sequence>MMIVPVIMSGGVGSRLWPASRQSHPKPFLPVENGRSLLQNTFARAAALDGVKDIVTITALDSSFKTVAEFDAQGQGGIQKHLVLEPFGRDTAAAAAAATHYAAKQFGPDVILLFLAADHTIADEVSFSKAVGRAAGIAQKGRIVTFGIKPNAPETGYGYIEADGERVVRFVEKPDRGTAVEYLKDGRYLWNSGMFCFRADTMLDAMTTHCPDILKASATAVDKGRKDETTAGFLETILDADAFAEAPKTSIDYAIMEKTPNLSVVAADIGWSDVGTWASLSEQFPSNDQNNTVIGDGRILESENCFVSSEGRLIGLVGVRDLAVIDTRDATLVVSKDRSEDVKKLYEELRGEDHPAHAGFPTGYRPWGSYTILDEGAGYKVKRIEVKPGGCLSLQSHKHRSEHWTVVQGVAHVVNGDENIVLNPNESTYIECGAIHRMENRGTEPMTLIEVQTGSYLGEDDIVRYEDIYGRN</sequence>
<evidence type="ECO:0000259" key="10">
    <source>
        <dbReference type="Pfam" id="PF01050"/>
    </source>
</evidence>
<dbReference type="FunFam" id="2.60.120.10:FF:000032">
    <property type="entry name" value="Mannose-1-phosphate guanylyltransferase/mannose-6-phosphate isomerase"/>
    <property type="match status" value="1"/>
</dbReference>
<dbReference type="SUPFAM" id="SSF53448">
    <property type="entry name" value="Nucleotide-diphospho-sugar transferases"/>
    <property type="match status" value="1"/>
</dbReference>
<evidence type="ECO:0000259" key="9">
    <source>
        <dbReference type="Pfam" id="PF00483"/>
    </source>
</evidence>
<comment type="caution">
    <text evidence="12">The sequence shown here is derived from an EMBL/GenBank/DDBJ whole genome shotgun (WGS) entry which is preliminary data.</text>
</comment>
<dbReference type="InterPro" id="IPR049577">
    <property type="entry name" value="GMPP_N"/>
</dbReference>
<comment type="similarity">
    <text evidence="1 8">Belongs to the mannose-6-phosphate isomerase type 2 family.</text>
</comment>
<evidence type="ECO:0000256" key="2">
    <source>
        <dbReference type="ARBA" id="ARBA00012387"/>
    </source>
</evidence>
<name>A0A9X3UFG8_9HYPH</name>
<dbReference type="Pfam" id="PF01050">
    <property type="entry name" value="MannoseP_isomer"/>
    <property type="match status" value="1"/>
</dbReference>
<dbReference type="RefSeq" id="WP_267989110.1">
    <property type="nucleotide sequence ID" value="NZ_JAPJZI010000001.1"/>
</dbReference>
<dbReference type="Pfam" id="PF22640">
    <property type="entry name" value="ManC_GMP_beta-helix"/>
    <property type="match status" value="1"/>
</dbReference>
<dbReference type="FunFam" id="3.90.550.10:FF:000046">
    <property type="entry name" value="Mannose-1-phosphate guanylyltransferase (GDP)"/>
    <property type="match status" value="1"/>
</dbReference>
<keyword evidence="3 12" id="KW-0808">Transferase</keyword>
<dbReference type="InterPro" id="IPR054566">
    <property type="entry name" value="ManC/GMP-like_b-helix"/>
</dbReference>
<dbReference type="AlphaFoldDB" id="A0A9X3UFG8"/>
<dbReference type="InterPro" id="IPR014710">
    <property type="entry name" value="RmlC-like_jellyroll"/>
</dbReference>
<keyword evidence="4 12" id="KW-0548">Nucleotidyltransferase</keyword>
<organism evidence="12 13">
    <name type="scientific">Hoeflea prorocentri</name>
    <dbReference type="NCBI Taxonomy" id="1922333"/>
    <lineage>
        <taxon>Bacteria</taxon>
        <taxon>Pseudomonadati</taxon>
        <taxon>Pseudomonadota</taxon>
        <taxon>Alphaproteobacteria</taxon>
        <taxon>Hyphomicrobiales</taxon>
        <taxon>Rhizobiaceae</taxon>
        <taxon>Hoeflea</taxon>
    </lineage>
</organism>
<gene>
    <name evidence="12" type="ORF">OQ273_03605</name>
</gene>
<evidence type="ECO:0000256" key="1">
    <source>
        <dbReference type="ARBA" id="ARBA00006115"/>
    </source>
</evidence>
<reference evidence="12" key="1">
    <citation type="submission" date="2022-11" db="EMBL/GenBank/DDBJ databases">
        <title>Draft genome sequence of Hoeflea poritis E7-10 and Hoeflea prorocentri PM5-8, separated from scleractinian coral Porites lutea and marine dinoflagellate.</title>
        <authorList>
            <person name="Zhang G."/>
            <person name="Wei Q."/>
            <person name="Cai L."/>
        </authorList>
    </citation>
    <scope>NUCLEOTIDE SEQUENCE</scope>
    <source>
        <strain evidence="12">PM5-8</strain>
    </source>
</reference>
<dbReference type="EMBL" id="JAPJZI010000001">
    <property type="protein sequence ID" value="MDA5397653.1"/>
    <property type="molecule type" value="Genomic_DNA"/>
</dbReference>
<evidence type="ECO:0000313" key="13">
    <source>
        <dbReference type="Proteomes" id="UP001151234"/>
    </source>
</evidence>
<dbReference type="Gene3D" id="3.90.550.10">
    <property type="entry name" value="Spore Coat Polysaccharide Biosynthesis Protein SpsA, Chain A"/>
    <property type="match status" value="1"/>
</dbReference>
<dbReference type="EC" id="2.7.7.13" evidence="2"/>
<keyword evidence="6" id="KW-0342">GTP-binding</keyword>
<evidence type="ECO:0000256" key="3">
    <source>
        <dbReference type="ARBA" id="ARBA00022679"/>
    </source>
</evidence>
<dbReference type="GO" id="GO:0000271">
    <property type="term" value="P:polysaccharide biosynthetic process"/>
    <property type="evidence" value="ECO:0007669"/>
    <property type="project" value="InterPro"/>
</dbReference>
<dbReference type="Proteomes" id="UP001151234">
    <property type="component" value="Unassembled WGS sequence"/>
</dbReference>
<dbReference type="GO" id="GO:0016853">
    <property type="term" value="F:isomerase activity"/>
    <property type="evidence" value="ECO:0007669"/>
    <property type="project" value="UniProtKB-KW"/>
</dbReference>
<dbReference type="InterPro" id="IPR001538">
    <property type="entry name" value="Man6P_isomerase-2_C"/>
</dbReference>
<dbReference type="GO" id="GO:0009298">
    <property type="term" value="P:GDP-mannose biosynthetic process"/>
    <property type="evidence" value="ECO:0007669"/>
    <property type="project" value="TreeGrafter"/>
</dbReference>
<dbReference type="InterPro" id="IPR051161">
    <property type="entry name" value="Mannose-6P_isomerase_type2"/>
</dbReference>
<evidence type="ECO:0000256" key="5">
    <source>
        <dbReference type="ARBA" id="ARBA00022741"/>
    </source>
</evidence>
<dbReference type="InterPro" id="IPR006375">
    <property type="entry name" value="Man1P_GuaTrfase/Man6P_Isoase"/>
</dbReference>
<protein>
    <recommendedName>
        <fullName evidence="2">mannose-1-phosphate guanylyltransferase</fullName>
        <ecNumber evidence="2">2.7.7.13</ecNumber>
    </recommendedName>
</protein>
<dbReference type="InterPro" id="IPR005835">
    <property type="entry name" value="NTP_transferase_dom"/>
</dbReference>
<dbReference type="InterPro" id="IPR011051">
    <property type="entry name" value="RmlC_Cupin_sf"/>
</dbReference>
<dbReference type="CDD" id="cd02509">
    <property type="entry name" value="GDP-M1P_Guanylyltransferase"/>
    <property type="match status" value="1"/>
</dbReference>
<dbReference type="PANTHER" id="PTHR46390">
    <property type="entry name" value="MANNOSE-1-PHOSPHATE GUANYLYLTRANSFERASE"/>
    <property type="match status" value="1"/>
</dbReference>
<dbReference type="SUPFAM" id="SSF51182">
    <property type="entry name" value="RmlC-like cupins"/>
    <property type="match status" value="1"/>
</dbReference>
<proteinExistence type="inferred from homology"/>
<evidence type="ECO:0000256" key="7">
    <source>
        <dbReference type="ARBA" id="ARBA00047343"/>
    </source>
</evidence>
<comment type="catalytic activity">
    <reaction evidence="7">
        <text>alpha-D-mannose 1-phosphate + GTP + H(+) = GDP-alpha-D-mannose + diphosphate</text>
        <dbReference type="Rhea" id="RHEA:15229"/>
        <dbReference type="ChEBI" id="CHEBI:15378"/>
        <dbReference type="ChEBI" id="CHEBI:33019"/>
        <dbReference type="ChEBI" id="CHEBI:37565"/>
        <dbReference type="ChEBI" id="CHEBI:57527"/>
        <dbReference type="ChEBI" id="CHEBI:58409"/>
        <dbReference type="EC" id="2.7.7.13"/>
    </reaction>
</comment>
<dbReference type="Pfam" id="PF00483">
    <property type="entry name" value="NTP_transferase"/>
    <property type="match status" value="1"/>
</dbReference>
<dbReference type="GO" id="GO:0004475">
    <property type="term" value="F:mannose-1-phosphate guanylyltransferase (GTP) activity"/>
    <property type="evidence" value="ECO:0007669"/>
    <property type="project" value="UniProtKB-EC"/>
</dbReference>
<evidence type="ECO:0000256" key="4">
    <source>
        <dbReference type="ARBA" id="ARBA00022695"/>
    </source>
</evidence>
<keyword evidence="13" id="KW-1185">Reference proteome</keyword>
<evidence type="ECO:0000256" key="6">
    <source>
        <dbReference type="ARBA" id="ARBA00023134"/>
    </source>
</evidence>
<dbReference type="CDD" id="cd02213">
    <property type="entry name" value="cupin_PMI_typeII_C"/>
    <property type="match status" value="1"/>
</dbReference>
<dbReference type="GO" id="GO:0005525">
    <property type="term" value="F:GTP binding"/>
    <property type="evidence" value="ECO:0007669"/>
    <property type="project" value="UniProtKB-KW"/>
</dbReference>
<dbReference type="PANTHER" id="PTHR46390:SF1">
    <property type="entry name" value="MANNOSE-1-PHOSPHATE GUANYLYLTRANSFERASE"/>
    <property type="match status" value="1"/>
</dbReference>
<keyword evidence="5" id="KW-0547">Nucleotide-binding</keyword>
<evidence type="ECO:0000256" key="8">
    <source>
        <dbReference type="RuleBase" id="RU004190"/>
    </source>
</evidence>
<accession>A0A9X3UFG8</accession>
<feature type="domain" description="Mannose-6-phosphate isomerase type II C-terminal" evidence="10">
    <location>
        <begin position="361"/>
        <end position="467"/>
    </location>
</feature>
<dbReference type="InterPro" id="IPR029044">
    <property type="entry name" value="Nucleotide-diphossugar_trans"/>
</dbReference>